<dbReference type="PANTHER" id="PTHR39569:SF1">
    <property type="entry name" value="INORGANIC TRIPHOSPHATASE"/>
    <property type="match status" value="1"/>
</dbReference>
<dbReference type="Gene3D" id="2.40.320.10">
    <property type="entry name" value="Hypothetical Protein Pfu-838710-001"/>
    <property type="match status" value="1"/>
</dbReference>
<proteinExistence type="predicted"/>
<dbReference type="InterPro" id="IPR039013">
    <property type="entry name" value="YgiF"/>
</dbReference>
<reference evidence="2 3" key="1">
    <citation type="submission" date="2021-01" db="EMBL/GenBank/DDBJ databases">
        <title>Tumebacillus sp. strain ITR2 16S ribosomal RNA gene Genome sequencing and assembly.</title>
        <authorList>
            <person name="Kang M."/>
        </authorList>
    </citation>
    <scope>NUCLEOTIDE SEQUENCE [LARGE SCALE GENOMIC DNA]</scope>
    <source>
        <strain evidence="2 3">ITR2</strain>
    </source>
</reference>
<evidence type="ECO:0000313" key="2">
    <source>
        <dbReference type="EMBL" id="MBL0386600.1"/>
    </source>
</evidence>
<dbReference type="InterPro" id="IPR033469">
    <property type="entry name" value="CYTH-like_dom_sf"/>
</dbReference>
<evidence type="ECO:0000313" key="3">
    <source>
        <dbReference type="Proteomes" id="UP000602284"/>
    </source>
</evidence>
<evidence type="ECO:0000259" key="1">
    <source>
        <dbReference type="PROSITE" id="PS51707"/>
    </source>
</evidence>
<dbReference type="SMART" id="SM01118">
    <property type="entry name" value="CYTH"/>
    <property type="match status" value="1"/>
</dbReference>
<dbReference type="InterPro" id="IPR023577">
    <property type="entry name" value="CYTH_domain"/>
</dbReference>
<protein>
    <submittedName>
        <fullName evidence="2">CYTH domain-containing protein</fullName>
    </submittedName>
</protein>
<organism evidence="2 3">
    <name type="scientific">Tumebacillus amylolyticus</name>
    <dbReference type="NCBI Taxonomy" id="2801339"/>
    <lineage>
        <taxon>Bacteria</taxon>
        <taxon>Bacillati</taxon>
        <taxon>Bacillota</taxon>
        <taxon>Bacilli</taxon>
        <taxon>Bacillales</taxon>
        <taxon>Alicyclobacillaceae</taxon>
        <taxon>Tumebacillus</taxon>
    </lineage>
</organism>
<dbReference type="PROSITE" id="PS51707">
    <property type="entry name" value="CYTH"/>
    <property type="match status" value="1"/>
</dbReference>
<sequence>MAIEMEVKFRMDADTWAKIKSDYDRERDLHHIERQSNQYYDTSDRRLGAKEIGLRLRVLEDRSILAVKRSTDEAHKRIEIEETYEDAPESLPPHSPALQELMTEVGIQYDDIAPLVMLRTERFIYEIEEQGVKAEVCFDDVSIVGTCREYKLYEIEFELVDGSEERLYQIVSSFKNQYGATVEESSIPKLVYALNLVNCD</sequence>
<dbReference type="Pfam" id="PF01928">
    <property type="entry name" value="CYTH"/>
    <property type="match status" value="1"/>
</dbReference>
<comment type="caution">
    <text evidence="2">The sequence shown here is derived from an EMBL/GenBank/DDBJ whole genome shotgun (WGS) entry which is preliminary data.</text>
</comment>
<dbReference type="RefSeq" id="WP_201633383.1">
    <property type="nucleotide sequence ID" value="NZ_JAEQNB010000002.1"/>
</dbReference>
<dbReference type="PANTHER" id="PTHR39569">
    <property type="entry name" value="INORGANIC TRIPHOSPHATASE"/>
    <property type="match status" value="1"/>
</dbReference>
<accession>A0ABS1J8U7</accession>
<name>A0ABS1J8U7_9BACL</name>
<dbReference type="Proteomes" id="UP000602284">
    <property type="component" value="Unassembled WGS sequence"/>
</dbReference>
<dbReference type="SUPFAM" id="SSF55154">
    <property type="entry name" value="CYTH-like phosphatases"/>
    <property type="match status" value="1"/>
</dbReference>
<feature type="domain" description="CYTH" evidence="1">
    <location>
        <begin position="2"/>
        <end position="198"/>
    </location>
</feature>
<gene>
    <name evidence="2" type="ORF">JJB07_08050</name>
</gene>
<keyword evidence="3" id="KW-1185">Reference proteome</keyword>
<dbReference type="EMBL" id="JAEQNB010000002">
    <property type="protein sequence ID" value="MBL0386600.1"/>
    <property type="molecule type" value="Genomic_DNA"/>
</dbReference>